<keyword evidence="1" id="KW-1133">Transmembrane helix</keyword>
<sequence length="50" mass="5801">MYEVIRGFKEPQVWLTGIGYMSLCVGLYSYSLFLPSSASDFCRVHIRSEY</sequence>
<dbReference type="EMBL" id="VSWC01000053">
    <property type="protein sequence ID" value="KAA1101131.1"/>
    <property type="molecule type" value="Genomic_DNA"/>
</dbReference>
<accession>A0A5B0PIW9</accession>
<keyword evidence="3" id="KW-1185">Reference proteome</keyword>
<evidence type="ECO:0000256" key="1">
    <source>
        <dbReference type="SAM" id="Phobius"/>
    </source>
</evidence>
<reference evidence="2 3" key="1">
    <citation type="submission" date="2019-05" db="EMBL/GenBank/DDBJ databases">
        <title>Emergence of the Ug99 lineage of the wheat stem rust pathogen through somatic hybridization.</title>
        <authorList>
            <person name="Li F."/>
            <person name="Upadhyaya N.M."/>
            <person name="Sperschneider J."/>
            <person name="Matny O."/>
            <person name="Nguyen-Phuc H."/>
            <person name="Mago R."/>
            <person name="Raley C."/>
            <person name="Miller M.E."/>
            <person name="Silverstein K.A.T."/>
            <person name="Henningsen E."/>
            <person name="Hirsch C.D."/>
            <person name="Visser B."/>
            <person name="Pretorius Z.A."/>
            <person name="Steffenson B.J."/>
            <person name="Schwessinger B."/>
            <person name="Dodds P.N."/>
            <person name="Figueroa M."/>
        </authorList>
    </citation>
    <scope>NUCLEOTIDE SEQUENCE [LARGE SCALE GENOMIC DNA]</scope>
    <source>
        <strain evidence="2">21-0</strain>
    </source>
</reference>
<proteinExistence type="predicted"/>
<evidence type="ECO:0000313" key="2">
    <source>
        <dbReference type="EMBL" id="KAA1101131.1"/>
    </source>
</evidence>
<organism evidence="2 3">
    <name type="scientific">Puccinia graminis f. sp. tritici</name>
    <dbReference type="NCBI Taxonomy" id="56615"/>
    <lineage>
        <taxon>Eukaryota</taxon>
        <taxon>Fungi</taxon>
        <taxon>Dikarya</taxon>
        <taxon>Basidiomycota</taxon>
        <taxon>Pucciniomycotina</taxon>
        <taxon>Pucciniomycetes</taxon>
        <taxon>Pucciniales</taxon>
        <taxon>Pucciniaceae</taxon>
        <taxon>Puccinia</taxon>
    </lineage>
</organism>
<comment type="caution">
    <text evidence="2">The sequence shown here is derived from an EMBL/GenBank/DDBJ whole genome shotgun (WGS) entry which is preliminary data.</text>
</comment>
<gene>
    <name evidence="2" type="ORF">PGT21_008242</name>
</gene>
<protein>
    <submittedName>
        <fullName evidence="2">Uncharacterized protein</fullName>
    </submittedName>
</protein>
<keyword evidence="1" id="KW-0812">Transmembrane</keyword>
<dbReference type="AlphaFoldDB" id="A0A5B0PIW9"/>
<dbReference type="Proteomes" id="UP000324748">
    <property type="component" value="Unassembled WGS sequence"/>
</dbReference>
<keyword evidence="1" id="KW-0472">Membrane</keyword>
<evidence type="ECO:0000313" key="3">
    <source>
        <dbReference type="Proteomes" id="UP000324748"/>
    </source>
</evidence>
<name>A0A5B0PIW9_PUCGR</name>
<feature type="transmembrane region" description="Helical" evidence="1">
    <location>
        <begin position="12"/>
        <end position="33"/>
    </location>
</feature>